<dbReference type="InterPro" id="IPR012440">
    <property type="entry name" value="DUF1641"/>
</dbReference>
<dbReference type="EMBL" id="CP007243">
    <property type="protein sequence ID" value="AIA31795.1"/>
    <property type="molecule type" value="Genomic_DNA"/>
</dbReference>
<evidence type="ECO:0008006" key="3">
    <source>
        <dbReference type="Google" id="ProtNLM"/>
    </source>
</evidence>
<sequence length="258" mass="28371">MGVEKMEKSDSMGALEKKIGDLETEKVLVSLLDRVKVLEEAQVAGKAIWDIQTNSMIERLADSVEKASLLLDRLTSPEILSLMERLEKSAPTLLQVLDEVDNAEKAGAFRSLTELGGAVRAIQLMGVDTLVERVAIQAERASEMMGHIETLPLKEMTETLNRMRELGAFEAIPEIAAAVTAIRRLLTDSLVERVMGLLETAISWQGNVYNILKQIPSSPEIKGGGMMGMVRLLSNPETQETLAFFLTGMKQVKQAMKS</sequence>
<dbReference type="HOGENOM" id="CLU_094175_0_0_0"/>
<gene>
    <name evidence="1" type="ORF">Y981_08055</name>
</gene>
<evidence type="ECO:0000313" key="2">
    <source>
        <dbReference type="Proteomes" id="UP000027059"/>
    </source>
</evidence>
<protein>
    <recommendedName>
        <fullName evidence="3">DUF1641 domain-containing protein</fullName>
    </recommendedName>
</protein>
<reference evidence="2" key="1">
    <citation type="submission" date="2014-02" db="EMBL/GenBank/DDBJ databases">
        <title>Complete genome sequence and comparative genomic analysis of the nitrogen-fixing bacterium Leptospirillum ferriphilum YSK.</title>
        <authorList>
            <person name="Guo X."/>
            <person name="Yin H."/>
            <person name="Liang Y."/>
            <person name="Hu Q."/>
            <person name="Ma L."/>
            <person name="Xiao Y."/>
            <person name="Zhang X."/>
            <person name="Qiu G."/>
            <person name="Liu X."/>
        </authorList>
    </citation>
    <scope>NUCLEOTIDE SEQUENCE [LARGE SCALE GENOMIC DNA]</scope>
    <source>
        <strain evidence="2">YSK</strain>
    </source>
</reference>
<keyword evidence="2" id="KW-1185">Reference proteome</keyword>
<organism evidence="1 2">
    <name type="scientific">Leptospirillum ferriphilum YSK</name>
    <dbReference type="NCBI Taxonomy" id="1441628"/>
    <lineage>
        <taxon>Bacteria</taxon>
        <taxon>Pseudomonadati</taxon>
        <taxon>Nitrospirota</taxon>
        <taxon>Nitrospiria</taxon>
        <taxon>Nitrospirales</taxon>
        <taxon>Nitrospiraceae</taxon>
        <taxon>Leptospirillum</taxon>
    </lineage>
</organism>
<dbReference type="Proteomes" id="UP000027059">
    <property type="component" value="Chromosome"/>
</dbReference>
<accession>A0A059XXH8</accession>
<dbReference type="AlphaFoldDB" id="A0A059XXH8"/>
<evidence type="ECO:0000313" key="1">
    <source>
        <dbReference type="EMBL" id="AIA31795.1"/>
    </source>
</evidence>
<name>A0A059XXH8_9BACT</name>
<dbReference type="Pfam" id="PF07849">
    <property type="entry name" value="DUF1641"/>
    <property type="match status" value="1"/>
</dbReference>
<reference evidence="1 2" key="2">
    <citation type="journal article" date="2015" name="Biomed. Res. Int.">
        <title>Effects of Arsenite Resistance on the Growth and Functional Gene Expression of Leptospirillum ferriphilum and Acidithiobacillus thiooxidans in Pure Culture and Coculture.</title>
        <authorList>
            <person name="Jiang H."/>
            <person name="Liang Y."/>
            <person name="Yin H."/>
            <person name="Xiao Y."/>
            <person name="Guo X."/>
            <person name="Xu Y."/>
            <person name="Hu Q."/>
            <person name="Liu H."/>
            <person name="Liu X."/>
        </authorList>
    </citation>
    <scope>NUCLEOTIDE SEQUENCE [LARGE SCALE GENOMIC DNA]</scope>
    <source>
        <strain evidence="1 2">YSK</strain>
    </source>
</reference>
<proteinExistence type="predicted"/>
<dbReference type="KEGG" id="lfp:Y981_08055"/>